<sequence length="27" mass="3082">MDDSEASWIQVSGAYKYFSLAKNVESR</sequence>
<gene>
    <name evidence="1" type="ORF">CARN7_0240</name>
</gene>
<comment type="caution">
    <text evidence="1">The sequence shown here is derived from an EMBL/GenBank/DDBJ whole genome shotgun (WGS) entry which is preliminary data.</text>
</comment>
<dbReference type="AlphaFoldDB" id="E6QQI9"/>
<proteinExistence type="predicted"/>
<dbReference type="EMBL" id="CABR01000034">
    <property type="protein sequence ID" value="CBI09510.1"/>
    <property type="molecule type" value="Genomic_DNA"/>
</dbReference>
<name>E6QQI9_9ZZZZ</name>
<evidence type="ECO:0000313" key="1">
    <source>
        <dbReference type="EMBL" id="CBI09510.1"/>
    </source>
</evidence>
<organism evidence="1">
    <name type="scientific">mine drainage metagenome</name>
    <dbReference type="NCBI Taxonomy" id="410659"/>
    <lineage>
        <taxon>unclassified sequences</taxon>
        <taxon>metagenomes</taxon>
        <taxon>ecological metagenomes</taxon>
    </lineage>
</organism>
<reference evidence="1" key="1">
    <citation type="submission" date="2009-10" db="EMBL/GenBank/DDBJ databases">
        <title>Diversity of trophic interactions inside an arsenic-rich microbial ecosystem.</title>
        <authorList>
            <person name="Bertin P.N."/>
            <person name="Heinrich-Salmeron A."/>
            <person name="Pelletier E."/>
            <person name="Goulhen-Chollet F."/>
            <person name="Arsene-Ploetze F."/>
            <person name="Gallien S."/>
            <person name="Calteau A."/>
            <person name="Vallenet D."/>
            <person name="Casiot C."/>
            <person name="Chane-Woon-Ming B."/>
            <person name="Giloteaux L."/>
            <person name="Barakat M."/>
            <person name="Bonnefoy V."/>
            <person name="Bruneel O."/>
            <person name="Chandler M."/>
            <person name="Cleiss J."/>
            <person name="Duran R."/>
            <person name="Elbaz-Poulichet F."/>
            <person name="Fonknechten N."/>
            <person name="Lauga B."/>
            <person name="Mornico D."/>
            <person name="Ortet P."/>
            <person name="Schaeffer C."/>
            <person name="Siguier P."/>
            <person name="Alexander Thil Smith A."/>
            <person name="Van Dorsselaer A."/>
            <person name="Weissenbach J."/>
            <person name="Medigue C."/>
            <person name="Le Paslier D."/>
        </authorList>
    </citation>
    <scope>NUCLEOTIDE SEQUENCE</scope>
</reference>
<protein>
    <submittedName>
        <fullName evidence="1">Uncharacterized protein</fullName>
    </submittedName>
</protein>
<accession>E6QQI9</accession>